<dbReference type="PATRIC" id="fig|1126211.3.peg.3157"/>
<dbReference type="AlphaFoldDB" id="I2C971"/>
<evidence type="ECO:0000313" key="2">
    <source>
        <dbReference type="Proteomes" id="UP000002878"/>
    </source>
</evidence>
<organism evidence="1 2">
    <name type="scientific">Bacillus amyloliquefaciens (strain Y2)</name>
    <name type="common">Bacillus amyloliquefaciens subsp. plantarum (strain B9601-Y2)</name>
    <dbReference type="NCBI Taxonomy" id="1155777"/>
    <lineage>
        <taxon>Bacteria</taxon>
        <taxon>Bacillati</taxon>
        <taxon>Bacillota</taxon>
        <taxon>Bacilli</taxon>
        <taxon>Bacillales</taxon>
        <taxon>Bacillaceae</taxon>
        <taxon>Bacillus</taxon>
        <taxon>Bacillus amyloliquefaciens group</taxon>
    </lineage>
</organism>
<dbReference type="EMBL" id="CP003332">
    <property type="protein sequence ID" value="AFJ63195.1"/>
    <property type="molecule type" value="Genomic_DNA"/>
</dbReference>
<reference evidence="1 2" key="1">
    <citation type="journal article" date="2012" name="J. Biotechnol.">
        <title>Genome sequence of the plant growth promoting strain Bacillus amyloliquefaciens subsp. plantarum B9601-Y2 and expression of mersacidin and other secondary metabolites.</title>
        <authorList>
            <person name="He P."/>
            <person name="Hao K."/>
            <person name="Blom J."/>
            <person name="Ruckert C."/>
            <person name="Vater J."/>
            <person name="Mao Z."/>
            <person name="Wu Y."/>
            <person name="Hou M."/>
            <person name="He P."/>
            <person name="He Y."/>
            <person name="Borriss R."/>
        </authorList>
    </citation>
    <scope>NUCLEOTIDE SEQUENCE [LARGE SCALE GENOMIC DNA]</scope>
    <source>
        <strain evidence="1">Y2</strain>
    </source>
</reference>
<proteinExistence type="predicted"/>
<protein>
    <submittedName>
        <fullName evidence="1">Uncharacterized protein</fullName>
    </submittedName>
</protein>
<name>I2C971_BACAY</name>
<gene>
    <name evidence="1" type="ORF">MUS_3311</name>
</gene>
<dbReference type="KEGG" id="bqy:MUS_3311"/>
<dbReference type="HOGENOM" id="CLU_3304079_0_0_9"/>
<evidence type="ECO:0000313" key="1">
    <source>
        <dbReference type="EMBL" id="AFJ63195.1"/>
    </source>
</evidence>
<sequence length="39" mass="4475">MIFDIYIPAIEQESKKLVSSIICEHMIGKLDALDSFFTQ</sequence>
<accession>I2C971</accession>
<dbReference type="Proteomes" id="UP000002878">
    <property type="component" value="Chromosome"/>
</dbReference>